<keyword evidence="1" id="KW-0732">Signal</keyword>
<name>A0A370N4K7_9BURK</name>
<keyword evidence="3" id="KW-1185">Reference proteome</keyword>
<feature type="chain" id="PRO_5016960293" evidence="1">
    <location>
        <begin position="24"/>
        <end position="159"/>
    </location>
</feature>
<feature type="signal peptide" evidence="1">
    <location>
        <begin position="1"/>
        <end position="23"/>
    </location>
</feature>
<organism evidence="2 3">
    <name type="scientific">Paraburkholderia lacunae</name>
    <dbReference type="NCBI Taxonomy" id="2211104"/>
    <lineage>
        <taxon>Bacteria</taxon>
        <taxon>Pseudomonadati</taxon>
        <taxon>Pseudomonadota</taxon>
        <taxon>Betaproteobacteria</taxon>
        <taxon>Burkholderiales</taxon>
        <taxon>Burkholderiaceae</taxon>
        <taxon>Paraburkholderia</taxon>
    </lineage>
</organism>
<dbReference type="OrthoDB" id="9009115at2"/>
<dbReference type="EMBL" id="QHKS01000015">
    <property type="protein sequence ID" value="RDK00559.1"/>
    <property type="molecule type" value="Genomic_DNA"/>
</dbReference>
<dbReference type="AlphaFoldDB" id="A0A370N4K7"/>
<accession>A0A370N4K7</accession>
<gene>
    <name evidence="2" type="ORF">DLM46_22880</name>
</gene>
<evidence type="ECO:0000313" key="2">
    <source>
        <dbReference type="EMBL" id="RDK00559.1"/>
    </source>
</evidence>
<evidence type="ECO:0000313" key="3">
    <source>
        <dbReference type="Proteomes" id="UP000254875"/>
    </source>
</evidence>
<comment type="caution">
    <text evidence="2">The sequence shown here is derived from an EMBL/GenBank/DDBJ whole genome shotgun (WGS) entry which is preliminary data.</text>
</comment>
<dbReference type="Proteomes" id="UP000254875">
    <property type="component" value="Unassembled WGS sequence"/>
</dbReference>
<reference evidence="3" key="1">
    <citation type="submission" date="2018-05" db="EMBL/GenBank/DDBJ databases">
        <authorList>
            <person name="Feng T."/>
        </authorList>
    </citation>
    <scope>NUCLEOTIDE SEQUENCE [LARGE SCALE GENOMIC DNA]</scope>
    <source>
        <strain evidence="3">S27</strain>
    </source>
</reference>
<protein>
    <submittedName>
        <fullName evidence="2">Uncharacterized protein</fullName>
    </submittedName>
</protein>
<evidence type="ECO:0000256" key="1">
    <source>
        <dbReference type="SAM" id="SignalP"/>
    </source>
</evidence>
<proteinExistence type="predicted"/>
<sequence length="159" mass="16909">MIRKGAVAMAILLMVAAPLISEAKQTTKSLAVATTVQPYVKIAATQPAQLVITNKDVNLGYVDIPDTSNLNGTQLAVQTNDRAGYSLLFRVSAANQPLFSSIEVIGLGTTAVLPASGGTINMTYSGLNTNFKITYRLILAKKVKDGTYTWPFAMSAQPN</sequence>